<evidence type="ECO:0000313" key="2">
    <source>
        <dbReference type="EMBL" id="MCU4743711.1"/>
    </source>
</evidence>
<dbReference type="AlphaFoldDB" id="A0AAP2Z1X0"/>
<dbReference type="EMBL" id="JAOPKA010000017">
    <property type="protein sequence ID" value="MCU4743711.1"/>
    <property type="molecule type" value="Genomic_DNA"/>
</dbReference>
<evidence type="ECO:0000313" key="3">
    <source>
        <dbReference type="EMBL" id="MCU4975812.1"/>
    </source>
</evidence>
<keyword evidence="4" id="KW-1185">Reference proteome</keyword>
<dbReference type="RefSeq" id="WP_338005523.1">
    <property type="nucleotide sequence ID" value="NZ_JAOPKA010000017.1"/>
</dbReference>
<keyword evidence="1" id="KW-0472">Membrane</keyword>
<evidence type="ECO:0000313" key="5">
    <source>
        <dbReference type="Proteomes" id="UP001321018"/>
    </source>
</evidence>
<dbReference type="Proteomes" id="UP001321018">
    <property type="component" value="Unassembled WGS sequence"/>
</dbReference>
<name>A0AAP2Z1X0_9EURY</name>
<comment type="caution">
    <text evidence="2">The sequence shown here is derived from an EMBL/GenBank/DDBJ whole genome shotgun (WGS) entry which is preliminary data.</text>
</comment>
<evidence type="ECO:0000313" key="4">
    <source>
        <dbReference type="Proteomes" id="UP001320972"/>
    </source>
</evidence>
<accession>A0AAP2Z1X0</accession>
<dbReference type="EMBL" id="JAOPKB010000025">
    <property type="protein sequence ID" value="MCU4975812.1"/>
    <property type="molecule type" value="Genomic_DNA"/>
</dbReference>
<reference evidence="2 4" key="1">
    <citation type="submission" date="2022-09" db="EMBL/GenBank/DDBJ databases">
        <title>Enrichment on poylsaccharides allowed isolation of novel metabolic and taxonomic groups of Haloarchaea.</title>
        <authorList>
            <person name="Sorokin D.Y."/>
            <person name="Elcheninov A.G."/>
            <person name="Khizhniak T.V."/>
            <person name="Kolganova T.V."/>
            <person name="Kublanov I.V."/>
        </authorList>
    </citation>
    <scope>NUCLEOTIDE SEQUENCE</scope>
    <source>
        <strain evidence="3 4">AArc-m2/3/4</strain>
        <strain evidence="2">AArc-xg1-1</strain>
    </source>
</reference>
<evidence type="ECO:0000256" key="1">
    <source>
        <dbReference type="SAM" id="Phobius"/>
    </source>
</evidence>
<dbReference type="Proteomes" id="UP001320972">
    <property type="component" value="Unassembled WGS sequence"/>
</dbReference>
<protein>
    <submittedName>
        <fullName evidence="2">CbaC protein</fullName>
    </submittedName>
</protein>
<feature type="transmembrane region" description="Helical" evidence="1">
    <location>
        <begin position="35"/>
        <end position="55"/>
    </location>
</feature>
<keyword evidence="1" id="KW-0812">Transmembrane</keyword>
<proteinExistence type="predicted"/>
<gene>
    <name evidence="3" type="ORF">OB955_24330</name>
    <name evidence="2" type="ORF">OB960_20200</name>
</gene>
<feature type="transmembrane region" description="Helical" evidence="1">
    <location>
        <begin position="7"/>
        <end position="29"/>
    </location>
</feature>
<organism evidence="2 5">
    <name type="scientific">Natronoglomus mannanivorans</name>
    <dbReference type="NCBI Taxonomy" id="2979990"/>
    <lineage>
        <taxon>Archaea</taxon>
        <taxon>Methanobacteriati</taxon>
        <taxon>Methanobacteriota</taxon>
        <taxon>Stenosarchaea group</taxon>
        <taxon>Halobacteria</taxon>
        <taxon>Halobacteriales</taxon>
        <taxon>Natrialbaceae</taxon>
        <taxon>Natronoglomus</taxon>
    </lineage>
</organism>
<keyword evidence="1" id="KW-1133">Transmembrane helix</keyword>
<sequence length="65" mass="6913">MRISRGALLVLIAMSVPIVIELRTVASFVGIEVPLSVTLALSLLVVVALVFWATLPPKQEPESTG</sequence>